<accession>A0A0B7K7M1</accession>
<gene>
    <name evidence="2" type="ORF">BN869_000007028_1</name>
</gene>
<evidence type="ECO:0000256" key="1">
    <source>
        <dbReference type="SAM" id="MobiDB-lite"/>
    </source>
</evidence>
<evidence type="ECO:0000313" key="2">
    <source>
        <dbReference type="EMBL" id="CEO50970.1"/>
    </source>
</evidence>
<feature type="region of interest" description="Disordered" evidence="1">
    <location>
        <begin position="1"/>
        <end position="48"/>
    </location>
</feature>
<dbReference type="EMBL" id="CDPU01000021">
    <property type="protein sequence ID" value="CEO50970.1"/>
    <property type="molecule type" value="Genomic_DNA"/>
</dbReference>
<sequence>MASNAEKCIINPEESQGDPSMKRKESLTTALQGKEKVVRTGEGSSGPSLDMQTWKSHVVLPRLPKEATLRWNYRQDHADDIPTLENQWWEGLKSEIRRLVKKTLPKTISWEYVNDRGKESLDTWFPLAKDYIDLCKKRDHQYGSLCIYSAWIWHILLDCIFSPSSKRWFGDDWKSFGRFHSKFKEQVDSIDNDFTLSFYAWRSESVRMLYAFNGDHVDPKLVKQTLRDHLEPSFAAKGADGKTIEKTLLSIAKQAILMDRQMLASRWDCRIEMCCPSSGQRSGFLFTTDKTLMESDGHFPETESPSEGARVDFVSVPGLRVLGKSGAVEDTNPYVDFMSRRLVKYYHLSRLHIPMLVVTDQLSDDQFERWETEEAEKERVEKEKGVYEGAAAENI</sequence>
<reference evidence="2" key="1">
    <citation type="submission" date="2015-01" db="EMBL/GenBank/DDBJ databases">
        <authorList>
            <person name="Durling Mikael"/>
        </authorList>
    </citation>
    <scope>NUCLEOTIDE SEQUENCE</scope>
</reference>
<proteinExistence type="predicted"/>
<protein>
    <submittedName>
        <fullName evidence="2">Uncharacterized protein</fullName>
    </submittedName>
</protein>
<dbReference type="AlphaFoldDB" id="A0A0B7K7M1"/>
<name>A0A0B7K7M1_BIOOC</name>
<organism evidence="2">
    <name type="scientific">Bionectria ochroleuca</name>
    <name type="common">Gliocladium roseum</name>
    <dbReference type="NCBI Taxonomy" id="29856"/>
    <lineage>
        <taxon>Eukaryota</taxon>
        <taxon>Fungi</taxon>
        <taxon>Dikarya</taxon>
        <taxon>Ascomycota</taxon>
        <taxon>Pezizomycotina</taxon>
        <taxon>Sordariomycetes</taxon>
        <taxon>Hypocreomycetidae</taxon>
        <taxon>Hypocreales</taxon>
        <taxon>Bionectriaceae</taxon>
        <taxon>Clonostachys</taxon>
    </lineage>
</organism>